<sequence>MLLLPLSCLAQRTYVGSVVDKNTKEPLAYVTITLIKENIVTGTDTTGAFRLISRKIIRDDSIAFTSVGYITVKIAASALVKSRVIMMQQDEVILNEVKITSKEVKRKEIKLGSFSVYDPGFGASPIYYSNYVQAARKFISPNNTSWLRSVRVARLIRFPIDDPVEGYYNYRNGRTRFRIRIYAVDPVTGGPGKSICRDTIELQNNRNTFIEIDLTKNNIRITEKDFFIAVEWLMIPYNETISTWYVDFAEEVKGRKDGYAEYTLEYDPVLYGVKPRTKDKLPTTWLLEAHDGKWTSAVELQYNADAAISAVIAVEK</sequence>
<dbReference type="SUPFAM" id="SSF49464">
    <property type="entry name" value="Carboxypeptidase regulatory domain-like"/>
    <property type="match status" value="1"/>
</dbReference>
<organism evidence="1 2">
    <name type="scientific">Mucilaginibacter gynuensis</name>
    <dbReference type="NCBI Taxonomy" id="1302236"/>
    <lineage>
        <taxon>Bacteria</taxon>
        <taxon>Pseudomonadati</taxon>
        <taxon>Bacteroidota</taxon>
        <taxon>Sphingobacteriia</taxon>
        <taxon>Sphingobacteriales</taxon>
        <taxon>Sphingobacteriaceae</taxon>
        <taxon>Mucilaginibacter</taxon>
    </lineage>
</organism>
<name>A0ABP8G1B3_9SPHI</name>
<evidence type="ECO:0000313" key="2">
    <source>
        <dbReference type="Proteomes" id="UP001500582"/>
    </source>
</evidence>
<proteinExistence type="predicted"/>
<dbReference type="Pfam" id="PF13715">
    <property type="entry name" value="CarbopepD_reg_2"/>
    <property type="match status" value="1"/>
</dbReference>
<comment type="caution">
    <text evidence="1">The sequence shown here is derived from an EMBL/GenBank/DDBJ whole genome shotgun (WGS) entry which is preliminary data.</text>
</comment>
<accession>A0ABP8G1B3</accession>
<evidence type="ECO:0008006" key="3">
    <source>
        <dbReference type="Google" id="ProtNLM"/>
    </source>
</evidence>
<dbReference type="Proteomes" id="UP001500582">
    <property type="component" value="Unassembled WGS sequence"/>
</dbReference>
<evidence type="ECO:0000313" key="1">
    <source>
        <dbReference type="EMBL" id="GAA4315302.1"/>
    </source>
</evidence>
<dbReference type="InterPro" id="IPR008969">
    <property type="entry name" value="CarboxyPept-like_regulatory"/>
</dbReference>
<keyword evidence="2" id="KW-1185">Reference proteome</keyword>
<protein>
    <recommendedName>
        <fullName evidence="3">Carboxypeptidase-like regulatory domain-containing protein</fullName>
    </recommendedName>
</protein>
<reference evidence="2" key="1">
    <citation type="journal article" date="2019" name="Int. J. Syst. Evol. Microbiol.">
        <title>The Global Catalogue of Microorganisms (GCM) 10K type strain sequencing project: providing services to taxonomists for standard genome sequencing and annotation.</title>
        <authorList>
            <consortium name="The Broad Institute Genomics Platform"/>
            <consortium name="The Broad Institute Genome Sequencing Center for Infectious Disease"/>
            <person name="Wu L."/>
            <person name="Ma J."/>
        </authorList>
    </citation>
    <scope>NUCLEOTIDE SEQUENCE [LARGE SCALE GENOMIC DNA]</scope>
    <source>
        <strain evidence="2">JCM 17705</strain>
    </source>
</reference>
<gene>
    <name evidence="1" type="ORF">GCM10023149_11850</name>
</gene>
<dbReference type="EMBL" id="BAABFT010000002">
    <property type="protein sequence ID" value="GAA4315302.1"/>
    <property type="molecule type" value="Genomic_DNA"/>
</dbReference>